<dbReference type="NCBIfam" id="TIGR04256">
    <property type="entry name" value="GxxExxY"/>
    <property type="match status" value="1"/>
</dbReference>
<organism evidence="1 2">
    <name type="scientific">Algoriphagus confluentis</name>
    <dbReference type="NCBI Taxonomy" id="1697556"/>
    <lineage>
        <taxon>Bacteria</taxon>
        <taxon>Pseudomonadati</taxon>
        <taxon>Bacteroidota</taxon>
        <taxon>Cytophagia</taxon>
        <taxon>Cytophagales</taxon>
        <taxon>Cyclobacteriaceae</taxon>
        <taxon>Algoriphagus</taxon>
    </lineage>
</organism>
<evidence type="ECO:0000313" key="1">
    <source>
        <dbReference type="EMBL" id="GMQ28393.1"/>
    </source>
</evidence>
<reference evidence="1 2" key="1">
    <citation type="submission" date="2023-08" db="EMBL/GenBank/DDBJ databases">
        <title>Draft genome sequence of Algoriphagus confluentis.</title>
        <authorList>
            <person name="Takatani N."/>
            <person name="Hosokawa M."/>
            <person name="Sawabe T."/>
        </authorList>
    </citation>
    <scope>NUCLEOTIDE SEQUENCE [LARGE SCALE GENOMIC DNA]</scope>
    <source>
        <strain evidence="1 2">NBRC 111222</strain>
    </source>
</reference>
<comment type="caution">
    <text evidence="1">The sequence shown here is derived from an EMBL/GenBank/DDBJ whole genome shotgun (WGS) entry which is preliminary data.</text>
</comment>
<gene>
    <name evidence="1" type="ORF">Aconfl_10360</name>
</gene>
<sequence>MSFSNYSEDQLANKVIGFAIEVHKALGPGLLENAYKKLLAKKLMKEGFQIEVEKILPLEMDDIRIEAAYKIDILVENKLVLEIKSVEHLNDLHLAQILNYLNLGNYKLGLLMNFNVTLLKFGLQRVINDRFRYLSY</sequence>
<dbReference type="Proteomes" id="UP001338309">
    <property type="component" value="Unassembled WGS sequence"/>
</dbReference>
<keyword evidence="2" id="KW-1185">Reference proteome</keyword>
<accession>A0ABQ6PKD9</accession>
<evidence type="ECO:0000313" key="2">
    <source>
        <dbReference type="Proteomes" id="UP001338309"/>
    </source>
</evidence>
<dbReference type="InterPro" id="IPR026350">
    <property type="entry name" value="GxxExxY"/>
</dbReference>
<dbReference type="EMBL" id="BTPD01000003">
    <property type="protein sequence ID" value="GMQ28393.1"/>
    <property type="molecule type" value="Genomic_DNA"/>
</dbReference>
<dbReference type="RefSeq" id="WP_338223150.1">
    <property type="nucleotide sequence ID" value="NZ_BTPD01000003.1"/>
</dbReference>
<proteinExistence type="predicted"/>
<protein>
    <submittedName>
        <fullName evidence="1">GxxExxY protein</fullName>
    </submittedName>
</protein>
<dbReference type="Pfam" id="PF13366">
    <property type="entry name" value="PDDEXK_3"/>
    <property type="match status" value="1"/>
</dbReference>
<name>A0ABQ6PKD9_9BACT</name>